<organism evidence="1 2">
    <name type="scientific">Favolaschia claudopus</name>
    <dbReference type="NCBI Taxonomy" id="2862362"/>
    <lineage>
        <taxon>Eukaryota</taxon>
        <taxon>Fungi</taxon>
        <taxon>Dikarya</taxon>
        <taxon>Basidiomycota</taxon>
        <taxon>Agaricomycotina</taxon>
        <taxon>Agaricomycetes</taxon>
        <taxon>Agaricomycetidae</taxon>
        <taxon>Agaricales</taxon>
        <taxon>Marasmiineae</taxon>
        <taxon>Mycenaceae</taxon>
        <taxon>Favolaschia</taxon>
    </lineage>
</organism>
<reference evidence="1 2" key="1">
    <citation type="journal article" date="2024" name="J Genomics">
        <title>Draft genome sequencing and assembly of Favolaschia claudopus CIRM-BRFM 2984 isolated from oak limbs.</title>
        <authorList>
            <person name="Navarro D."/>
            <person name="Drula E."/>
            <person name="Chaduli D."/>
            <person name="Cazenave R."/>
            <person name="Ahrendt S."/>
            <person name="Wang J."/>
            <person name="Lipzen A."/>
            <person name="Daum C."/>
            <person name="Barry K."/>
            <person name="Grigoriev I.V."/>
            <person name="Favel A."/>
            <person name="Rosso M.N."/>
            <person name="Martin F."/>
        </authorList>
    </citation>
    <scope>NUCLEOTIDE SEQUENCE [LARGE SCALE GENOMIC DNA]</scope>
    <source>
        <strain evidence="1 2">CIRM-BRFM 2984</strain>
    </source>
</reference>
<keyword evidence="2" id="KW-1185">Reference proteome</keyword>
<sequence>MELPQELVNSIIDAVVDDVDLQRDPWIVDNTPGILDTLKACSLVSHAFVHPCQTYIFHGVTVSKDAQLPPFVLSTLLKESPHLALHVRALYLEYCLADDPDNIEPIRHILASLENLARLDMYPESKSQQVPWQSYPEAIRASFLSAFALPYLRHITLWYTHFADALELQSLLLQSTSLKTLVLRSVVLGSPEGSQSQTPLTEQPPPRAVLESLQLYFLDKGQVQDLLDSFTAIDITHLRSLYLHNTPMNVLLRMNAATLEEIKIRAYYPDLFLEETLDSGALPQAQKLQVLELKVPFLASLTKTLRILGDFGHLATLRTISVTVSQKTSQAEWKELDELIGNGVLLALKDVDVFTGSPFYPPLSEEQLREWMPMVAGRNVLRVHSNQDYEI</sequence>
<dbReference type="Proteomes" id="UP001362999">
    <property type="component" value="Unassembled WGS sequence"/>
</dbReference>
<evidence type="ECO:0000313" key="2">
    <source>
        <dbReference type="Proteomes" id="UP001362999"/>
    </source>
</evidence>
<name>A0AAW0D1Z3_9AGAR</name>
<dbReference type="Gene3D" id="3.80.10.10">
    <property type="entry name" value="Ribonuclease Inhibitor"/>
    <property type="match status" value="1"/>
</dbReference>
<comment type="caution">
    <text evidence="1">The sequence shown here is derived from an EMBL/GenBank/DDBJ whole genome shotgun (WGS) entry which is preliminary data.</text>
</comment>
<dbReference type="EMBL" id="JAWWNJ010000011">
    <property type="protein sequence ID" value="KAK7044962.1"/>
    <property type="molecule type" value="Genomic_DNA"/>
</dbReference>
<dbReference type="SUPFAM" id="SSF52047">
    <property type="entry name" value="RNI-like"/>
    <property type="match status" value="1"/>
</dbReference>
<accession>A0AAW0D1Z3</accession>
<proteinExistence type="predicted"/>
<protein>
    <submittedName>
        <fullName evidence="1">Uncharacterized protein</fullName>
    </submittedName>
</protein>
<dbReference type="AlphaFoldDB" id="A0AAW0D1Z3"/>
<dbReference type="InterPro" id="IPR032675">
    <property type="entry name" value="LRR_dom_sf"/>
</dbReference>
<evidence type="ECO:0000313" key="1">
    <source>
        <dbReference type="EMBL" id="KAK7044962.1"/>
    </source>
</evidence>
<gene>
    <name evidence="1" type="ORF">R3P38DRAFT_2881915</name>
</gene>